<keyword evidence="6" id="KW-0862">Zinc</keyword>
<evidence type="ECO:0000313" key="10">
    <source>
        <dbReference type="Proteomes" id="UP000050741"/>
    </source>
</evidence>
<comment type="similarity">
    <text evidence="4">Belongs to the CDIP1/LITAF family.</text>
</comment>
<organism evidence="10 11">
    <name type="scientific">Globodera pallida</name>
    <name type="common">Potato cyst nematode worm</name>
    <name type="synonym">Heterodera pallida</name>
    <dbReference type="NCBI Taxonomy" id="36090"/>
    <lineage>
        <taxon>Eukaryota</taxon>
        <taxon>Metazoa</taxon>
        <taxon>Ecdysozoa</taxon>
        <taxon>Nematoda</taxon>
        <taxon>Chromadorea</taxon>
        <taxon>Rhabditida</taxon>
        <taxon>Tylenchina</taxon>
        <taxon>Tylenchomorpha</taxon>
        <taxon>Tylenchoidea</taxon>
        <taxon>Heteroderidae</taxon>
        <taxon>Heteroderinae</taxon>
        <taxon>Globodera</taxon>
    </lineage>
</organism>
<reference evidence="10" key="2">
    <citation type="submission" date="2014-05" db="EMBL/GenBank/DDBJ databases">
        <title>The genome and life-stage specific transcriptomes of Globodera pallida elucidate key aspects of plant parasitism by a cyst nematode.</title>
        <authorList>
            <person name="Cotton J.A."/>
            <person name="Lilley C.J."/>
            <person name="Jones L.M."/>
            <person name="Kikuchi T."/>
            <person name="Reid A.J."/>
            <person name="Thorpe P."/>
            <person name="Tsai I.J."/>
            <person name="Beasley H."/>
            <person name="Blok V."/>
            <person name="Cock P.J.A."/>
            <person name="Van den Akker S.E."/>
            <person name="Holroyd N."/>
            <person name="Hunt M."/>
            <person name="Mantelin S."/>
            <person name="Naghra H."/>
            <person name="Pain A."/>
            <person name="Palomares-Rius J.E."/>
            <person name="Zarowiecki M."/>
            <person name="Berriman M."/>
            <person name="Jones J.T."/>
            <person name="Urwin P.E."/>
        </authorList>
    </citation>
    <scope>NUCLEOTIDE SEQUENCE [LARGE SCALE GENOMIC DNA]</scope>
    <source>
        <strain evidence="10">Lindley</strain>
    </source>
</reference>
<dbReference type="GO" id="GO:0008270">
    <property type="term" value="F:zinc ion binding"/>
    <property type="evidence" value="ECO:0007669"/>
    <property type="project" value="TreeGrafter"/>
</dbReference>
<dbReference type="AlphaFoldDB" id="A0A183C659"/>
<evidence type="ECO:0000256" key="3">
    <source>
        <dbReference type="ARBA" id="ARBA00004630"/>
    </source>
</evidence>
<evidence type="ECO:0000256" key="7">
    <source>
        <dbReference type="ARBA" id="ARBA00023136"/>
    </source>
</evidence>
<feature type="domain" description="LITAF" evidence="9">
    <location>
        <begin position="1"/>
        <end position="73"/>
    </location>
</feature>
<dbReference type="InterPro" id="IPR037519">
    <property type="entry name" value="LITAF_fam"/>
</dbReference>
<name>A0A183C659_GLOPA</name>
<evidence type="ECO:0000256" key="2">
    <source>
        <dbReference type="ARBA" id="ARBA00004481"/>
    </source>
</evidence>
<comment type="subcellular location">
    <subcellularLocation>
        <location evidence="2">Endosome membrane</location>
        <topology evidence="2">Peripheral membrane protein</topology>
    </subcellularLocation>
    <subcellularLocation>
        <location evidence="1">Late endosome membrane</location>
    </subcellularLocation>
    <subcellularLocation>
        <location evidence="3">Lysosome membrane</location>
        <topology evidence="3">Peripheral membrane protein</topology>
        <orientation evidence="3">Cytoplasmic side</orientation>
    </subcellularLocation>
</comment>
<proteinExistence type="inferred from homology"/>
<evidence type="ECO:0000256" key="6">
    <source>
        <dbReference type="ARBA" id="ARBA00022833"/>
    </source>
</evidence>
<dbReference type="GO" id="GO:0031902">
    <property type="term" value="C:late endosome membrane"/>
    <property type="evidence" value="ECO:0007669"/>
    <property type="project" value="UniProtKB-SubCell"/>
</dbReference>
<accession>A0A183C659</accession>
<evidence type="ECO:0000256" key="8">
    <source>
        <dbReference type="SAM" id="Phobius"/>
    </source>
</evidence>
<evidence type="ECO:0000256" key="1">
    <source>
        <dbReference type="ARBA" id="ARBA00004414"/>
    </source>
</evidence>
<protein>
    <submittedName>
        <fullName evidence="11">LITAF domain-containing protein</fullName>
    </submittedName>
</protein>
<dbReference type="PANTHER" id="PTHR23292">
    <property type="entry name" value="LIPOPOLYSACCHARIDE-INDUCED TUMOR NECROSIS FACTOR-ALPHA FACTOR"/>
    <property type="match status" value="1"/>
</dbReference>
<reference evidence="11" key="3">
    <citation type="submission" date="2016-06" db="UniProtKB">
        <authorList>
            <consortium name="WormBaseParasite"/>
        </authorList>
    </citation>
    <scope>IDENTIFICATION</scope>
</reference>
<evidence type="ECO:0000256" key="5">
    <source>
        <dbReference type="ARBA" id="ARBA00022723"/>
    </source>
</evidence>
<dbReference type="PANTHER" id="PTHR23292:SF6">
    <property type="entry name" value="FI16602P1-RELATED"/>
    <property type="match status" value="1"/>
</dbReference>
<feature type="transmembrane region" description="Helical" evidence="8">
    <location>
        <begin position="31"/>
        <end position="51"/>
    </location>
</feature>
<dbReference type="GO" id="GO:0005765">
    <property type="term" value="C:lysosomal membrane"/>
    <property type="evidence" value="ECO:0007669"/>
    <property type="project" value="UniProtKB-SubCell"/>
</dbReference>
<dbReference type="PROSITE" id="PS51837">
    <property type="entry name" value="LITAF"/>
    <property type="match status" value="1"/>
</dbReference>
<dbReference type="SMART" id="SM00714">
    <property type="entry name" value="LITAF"/>
    <property type="match status" value="1"/>
</dbReference>
<sequence>MSQPSVPFGKDPQRIDCPHCNQKTTTFVKPVAGILTWLLCIFLCLCCVFCCDSCKDFEHYCSDCKGLVGKCKRI</sequence>
<keyword evidence="8" id="KW-1133">Transmembrane helix</keyword>
<dbReference type="OrthoDB" id="4713066at2759"/>
<evidence type="ECO:0000256" key="4">
    <source>
        <dbReference type="ARBA" id="ARBA00005975"/>
    </source>
</evidence>
<keyword evidence="10" id="KW-1185">Reference proteome</keyword>
<evidence type="ECO:0000259" key="9">
    <source>
        <dbReference type="PROSITE" id="PS51837"/>
    </source>
</evidence>
<reference evidence="10" key="1">
    <citation type="submission" date="2013-12" db="EMBL/GenBank/DDBJ databases">
        <authorList>
            <person name="Aslett M."/>
        </authorList>
    </citation>
    <scope>NUCLEOTIDE SEQUENCE [LARGE SCALE GENOMIC DNA]</scope>
    <source>
        <strain evidence="10">Lindley</strain>
    </source>
</reference>
<dbReference type="InterPro" id="IPR006629">
    <property type="entry name" value="LITAF"/>
</dbReference>
<keyword evidence="8" id="KW-0812">Transmembrane</keyword>
<keyword evidence="7 8" id="KW-0472">Membrane</keyword>
<dbReference type="Pfam" id="PF10601">
    <property type="entry name" value="zf-LITAF-like"/>
    <property type="match status" value="1"/>
</dbReference>
<evidence type="ECO:0000313" key="11">
    <source>
        <dbReference type="WBParaSite" id="GPLIN_000835400"/>
    </source>
</evidence>
<keyword evidence="5" id="KW-0479">Metal-binding</keyword>
<dbReference type="WBParaSite" id="GPLIN_000835400">
    <property type="protein sequence ID" value="GPLIN_000835400"/>
    <property type="gene ID" value="GPLIN_000835400"/>
</dbReference>
<dbReference type="Proteomes" id="UP000050741">
    <property type="component" value="Unassembled WGS sequence"/>
</dbReference>